<proteinExistence type="predicted"/>
<organism evidence="2 3">
    <name type="scientific">Colletotrichum godetiae</name>
    <dbReference type="NCBI Taxonomy" id="1209918"/>
    <lineage>
        <taxon>Eukaryota</taxon>
        <taxon>Fungi</taxon>
        <taxon>Dikarya</taxon>
        <taxon>Ascomycota</taxon>
        <taxon>Pezizomycotina</taxon>
        <taxon>Sordariomycetes</taxon>
        <taxon>Hypocreomycetidae</taxon>
        <taxon>Glomerellales</taxon>
        <taxon>Glomerellaceae</taxon>
        <taxon>Colletotrichum</taxon>
        <taxon>Colletotrichum acutatum species complex</taxon>
    </lineage>
</organism>
<feature type="region of interest" description="Disordered" evidence="1">
    <location>
        <begin position="82"/>
        <end position="124"/>
    </location>
</feature>
<accession>A0AAJ0F3G3</accession>
<evidence type="ECO:0000256" key="1">
    <source>
        <dbReference type="SAM" id="MobiDB-lite"/>
    </source>
</evidence>
<reference evidence="2" key="1">
    <citation type="submission" date="2021-06" db="EMBL/GenBank/DDBJ databases">
        <title>Comparative genomics, transcriptomics and evolutionary studies reveal genomic signatures of adaptation to plant cell wall in hemibiotrophic fungi.</title>
        <authorList>
            <consortium name="DOE Joint Genome Institute"/>
            <person name="Baroncelli R."/>
            <person name="Diaz J.F."/>
            <person name="Benocci T."/>
            <person name="Peng M."/>
            <person name="Battaglia E."/>
            <person name="Haridas S."/>
            <person name="Andreopoulos W."/>
            <person name="Labutti K."/>
            <person name="Pangilinan J."/>
            <person name="Floch G.L."/>
            <person name="Makela M.R."/>
            <person name="Henrissat B."/>
            <person name="Grigoriev I.V."/>
            <person name="Crouch J.A."/>
            <person name="De Vries R.P."/>
            <person name="Sukno S.A."/>
            <person name="Thon M.R."/>
        </authorList>
    </citation>
    <scope>NUCLEOTIDE SEQUENCE</scope>
    <source>
        <strain evidence="2">CBS 193.32</strain>
    </source>
</reference>
<dbReference type="Proteomes" id="UP001224890">
    <property type="component" value="Unassembled WGS sequence"/>
</dbReference>
<gene>
    <name evidence="2" type="ORF">BDP55DRAFT_265642</name>
</gene>
<dbReference type="GeneID" id="85450896"/>
<evidence type="ECO:0000313" key="3">
    <source>
        <dbReference type="Proteomes" id="UP001224890"/>
    </source>
</evidence>
<dbReference type="AlphaFoldDB" id="A0AAJ0F3G3"/>
<evidence type="ECO:0000313" key="2">
    <source>
        <dbReference type="EMBL" id="KAK1691467.1"/>
    </source>
</evidence>
<keyword evidence="3" id="KW-1185">Reference proteome</keyword>
<dbReference type="RefSeq" id="XP_060435162.1">
    <property type="nucleotide sequence ID" value="XM_060566370.1"/>
</dbReference>
<comment type="caution">
    <text evidence="2">The sequence shown here is derived from an EMBL/GenBank/DDBJ whole genome shotgun (WGS) entry which is preliminary data.</text>
</comment>
<name>A0AAJ0F3G3_9PEZI</name>
<protein>
    <submittedName>
        <fullName evidence="2">Uncharacterized protein</fullName>
    </submittedName>
</protein>
<sequence length="124" mass="13595">MKVAMAYSRWPILQLLLCRTARRFQVCSLASQLSAKMKSQAVSQNTAKAYASEISNMGCLANVFPMAGSGNYRDFSPMASPLARPPFSPTDWRKQATNDSARSGGPLSAMERNKWLSTVEGVKD</sequence>
<dbReference type="EMBL" id="JAHMHR010000004">
    <property type="protein sequence ID" value="KAK1691467.1"/>
    <property type="molecule type" value="Genomic_DNA"/>
</dbReference>